<dbReference type="AlphaFoldDB" id="A0A9D1ANJ6"/>
<dbReference type="PROSITE" id="PS51257">
    <property type="entry name" value="PROKAR_LIPOPROTEIN"/>
    <property type="match status" value="1"/>
</dbReference>
<feature type="compositionally biased region" description="Low complexity" evidence="5">
    <location>
        <begin position="27"/>
        <end position="52"/>
    </location>
</feature>
<feature type="signal peptide" evidence="6">
    <location>
        <begin position="1"/>
        <end position="21"/>
    </location>
</feature>
<evidence type="ECO:0000259" key="7">
    <source>
        <dbReference type="SMART" id="SM00062"/>
    </source>
</evidence>
<reference evidence="8" key="2">
    <citation type="journal article" date="2021" name="PeerJ">
        <title>Extensive microbial diversity within the chicken gut microbiome revealed by metagenomics and culture.</title>
        <authorList>
            <person name="Gilroy R."/>
            <person name="Ravi A."/>
            <person name="Getino M."/>
            <person name="Pursley I."/>
            <person name="Horton D.L."/>
            <person name="Alikhan N.F."/>
            <person name="Baker D."/>
            <person name="Gharbi K."/>
            <person name="Hall N."/>
            <person name="Watson M."/>
            <person name="Adriaenssens E.M."/>
            <person name="Foster-Nyarko E."/>
            <person name="Jarju S."/>
            <person name="Secka A."/>
            <person name="Antonio M."/>
            <person name="Oren A."/>
            <person name="Chaudhuri R.R."/>
            <person name="La Ragione R."/>
            <person name="Hildebrand F."/>
            <person name="Pallen M.J."/>
        </authorList>
    </citation>
    <scope>NUCLEOTIDE SEQUENCE</scope>
    <source>
        <strain evidence="8">ChiSxjej1B13-7958</strain>
    </source>
</reference>
<evidence type="ECO:0000256" key="3">
    <source>
        <dbReference type="ARBA" id="ARBA00022729"/>
    </source>
</evidence>
<evidence type="ECO:0000256" key="6">
    <source>
        <dbReference type="SAM" id="SignalP"/>
    </source>
</evidence>
<gene>
    <name evidence="8" type="ORF">IAB89_03755</name>
</gene>
<dbReference type="GO" id="GO:0030313">
    <property type="term" value="C:cell envelope"/>
    <property type="evidence" value="ECO:0007669"/>
    <property type="project" value="UniProtKB-SubCell"/>
</dbReference>
<name>A0A9D1ANJ6_9FIRM</name>
<feature type="domain" description="Solute-binding protein family 3/N-terminal" evidence="7">
    <location>
        <begin position="67"/>
        <end position="299"/>
    </location>
</feature>
<dbReference type="SMART" id="SM00062">
    <property type="entry name" value="PBPb"/>
    <property type="match status" value="1"/>
</dbReference>
<evidence type="ECO:0000256" key="4">
    <source>
        <dbReference type="RuleBase" id="RU003744"/>
    </source>
</evidence>
<feature type="chain" id="PRO_5039182627" evidence="6">
    <location>
        <begin position="22"/>
        <end position="305"/>
    </location>
</feature>
<dbReference type="Gene3D" id="3.40.190.10">
    <property type="entry name" value="Periplasmic binding protein-like II"/>
    <property type="match status" value="2"/>
</dbReference>
<keyword evidence="3 6" id="KW-0732">Signal</keyword>
<evidence type="ECO:0000256" key="1">
    <source>
        <dbReference type="ARBA" id="ARBA00004196"/>
    </source>
</evidence>
<evidence type="ECO:0000313" key="9">
    <source>
        <dbReference type="Proteomes" id="UP000824242"/>
    </source>
</evidence>
<dbReference type="PROSITE" id="PS01039">
    <property type="entry name" value="SBP_BACTERIAL_3"/>
    <property type="match status" value="1"/>
</dbReference>
<dbReference type="CDD" id="cd00996">
    <property type="entry name" value="PBP2_AatB_like"/>
    <property type="match status" value="1"/>
</dbReference>
<feature type="region of interest" description="Disordered" evidence="5">
    <location>
        <begin position="27"/>
        <end position="60"/>
    </location>
</feature>
<dbReference type="PANTHER" id="PTHR35936:SF34">
    <property type="entry name" value="ABC TRANSPORTER EXTRACELLULAR-BINDING PROTEIN YCKB-RELATED"/>
    <property type="match status" value="1"/>
</dbReference>
<reference evidence="8" key="1">
    <citation type="submission" date="2020-10" db="EMBL/GenBank/DDBJ databases">
        <authorList>
            <person name="Gilroy R."/>
        </authorList>
    </citation>
    <scope>NUCLEOTIDE SEQUENCE</scope>
    <source>
        <strain evidence="8">ChiSxjej1B13-7958</strain>
    </source>
</reference>
<organism evidence="8 9">
    <name type="scientific">Candidatus Caccousia avicola</name>
    <dbReference type="NCBI Taxonomy" id="2840721"/>
    <lineage>
        <taxon>Bacteria</taxon>
        <taxon>Bacillati</taxon>
        <taxon>Bacillota</taxon>
        <taxon>Clostridia</taxon>
        <taxon>Eubacteriales</taxon>
        <taxon>Oscillospiraceae</taxon>
        <taxon>Oscillospiraceae incertae sedis</taxon>
        <taxon>Candidatus Caccousia</taxon>
    </lineage>
</organism>
<evidence type="ECO:0000256" key="2">
    <source>
        <dbReference type="ARBA" id="ARBA00010333"/>
    </source>
</evidence>
<comment type="subcellular location">
    <subcellularLocation>
        <location evidence="1">Cell envelope</location>
    </subcellularLocation>
</comment>
<evidence type="ECO:0000256" key="5">
    <source>
        <dbReference type="SAM" id="MobiDB-lite"/>
    </source>
</evidence>
<dbReference type="InterPro" id="IPR018313">
    <property type="entry name" value="SBP_3_CS"/>
</dbReference>
<dbReference type="EMBL" id="DVGZ01000039">
    <property type="protein sequence ID" value="HIR46765.1"/>
    <property type="molecule type" value="Genomic_DNA"/>
</dbReference>
<protein>
    <submittedName>
        <fullName evidence="8">Amino acid ABC transporter substrate-binding protein</fullName>
    </submittedName>
</protein>
<dbReference type="InterPro" id="IPR001638">
    <property type="entry name" value="Solute-binding_3/MltF_N"/>
</dbReference>
<dbReference type="Pfam" id="PF00497">
    <property type="entry name" value="SBP_bac_3"/>
    <property type="match status" value="1"/>
</dbReference>
<dbReference type="Proteomes" id="UP000824242">
    <property type="component" value="Unassembled WGS sequence"/>
</dbReference>
<dbReference type="PANTHER" id="PTHR35936">
    <property type="entry name" value="MEMBRANE-BOUND LYTIC MUREIN TRANSGLYCOSYLASE F"/>
    <property type="match status" value="1"/>
</dbReference>
<accession>A0A9D1ANJ6</accession>
<evidence type="ECO:0000313" key="8">
    <source>
        <dbReference type="EMBL" id="HIR46765.1"/>
    </source>
</evidence>
<comment type="similarity">
    <text evidence="2 4">Belongs to the bacterial solute-binding protein 3 family.</text>
</comment>
<sequence length="305" mass="32811">MWKKKIAALLLAVLTACSAAACTGSSGAQTSSGAAGNDASDATESAATNSEESASDDSWDKIAEKGELVMGLDDAFPPMGYTDTQTGEIIGFDVDVAKEVCSRLGVELKLQPIEWNTKEMELDGGNVDLLWNGYSYTDERAEKQTLSNAYMKNNQVILVKEDSSYQSLADLAGKSLGVQSDSSAETALNSEEATEFRESLAEIVPIDDYSKAILEIQNGLIEAIAIDEVVARFYLTNDPGAYRILEKEDGTVESLAVEDYVIGFRKGDQALCDKVNEALSEMKADGTLGEISEKWFGEDVTTIEA</sequence>
<comment type="caution">
    <text evidence="8">The sequence shown here is derived from an EMBL/GenBank/DDBJ whole genome shotgun (WGS) entry which is preliminary data.</text>
</comment>
<proteinExistence type="inferred from homology"/>
<dbReference type="SUPFAM" id="SSF53850">
    <property type="entry name" value="Periplasmic binding protein-like II"/>
    <property type="match status" value="1"/>
</dbReference>